<keyword evidence="1" id="KW-0808">Transferase</keyword>
<organism evidence="1 2">
    <name type="scientific">Microcystis flos-aquae Mf_QC_C_20070823_S10D</name>
    <dbReference type="NCBI Taxonomy" id="2486236"/>
    <lineage>
        <taxon>Bacteria</taxon>
        <taxon>Bacillati</taxon>
        <taxon>Cyanobacteriota</taxon>
        <taxon>Cyanophyceae</taxon>
        <taxon>Oscillatoriophycideae</taxon>
        <taxon>Chroococcales</taxon>
        <taxon>Microcystaceae</taxon>
        <taxon>Microcystis</taxon>
    </lineage>
</organism>
<proteinExistence type="predicted"/>
<dbReference type="Gene3D" id="3.40.50.150">
    <property type="entry name" value="Vaccinia Virus protein VP39"/>
    <property type="match status" value="1"/>
</dbReference>
<sequence>MPLIGRLYTKNQSRFPSNVEYGDIVKGLPVSPDSCAGVYCSHILEHLSLGDFRAALRNTKEILRPNGIFRLVLPDLEHSIIKYNKNTSAEAASEFMRETYLGHESRARGLKSIITTWLGNSQHLWMWDYKSIAAELKDAGFIEIRRAFFGDSSDPFFNAVEDKGRWDNCLGVECRKPG</sequence>
<evidence type="ECO:0000313" key="1">
    <source>
        <dbReference type="EMBL" id="TRV09584.1"/>
    </source>
</evidence>
<name>A0A552KNP1_9CHRO</name>
<dbReference type="AlphaFoldDB" id="A0A552KNP1"/>
<dbReference type="Proteomes" id="UP000315868">
    <property type="component" value="Unassembled WGS sequence"/>
</dbReference>
<dbReference type="GO" id="GO:0032259">
    <property type="term" value="P:methylation"/>
    <property type="evidence" value="ECO:0007669"/>
    <property type="project" value="UniProtKB-KW"/>
</dbReference>
<dbReference type="GO" id="GO:0008168">
    <property type="term" value="F:methyltransferase activity"/>
    <property type="evidence" value="ECO:0007669"/>
    <property type="project" value="UniProtKB-KW"/>
</dbReference>
<dbReference type="SUPFAM" id="SSF53335">
    <property type="entry name" value="S-adenosyl-L-methionine-dependent methyltransferases"/>
    <property type="match status" value="1"/>
</dbReference>
<comment type="caution">
    <text evidence="1">The sequence shown here is derived from an EMBL/GenBank/DDBJ whole genome shotgun (WGS) entry which is preliminary data.</text>
</comment>
<dbReference type="InterPro" id="IPR029063">
    <property type="entry name" value="SAM-dependent_MTases_sf"/>
</dbReference>
<dbReference type="Pfam" id="PF13489">
    <property type="entry name" value="Methyltransf_23"/>
    <property type="match status" value="1"/>
</dbReference>
<protein>
    <submittedName>
        <fullName evidence="1">Methyltransferase domain-containing protein</fullName>
    </submittedName>
</protein>
<accession>A0A552KNP1</accession>
<gene>
    <name evidence="1" type="ORF">EWV45_15415</name>
</gene>
<dbReference type="EMBL" id="SFAM01000139">
    <property type="protein sequence ID" value="TRV09584.1"/>
    <property type="molecule type" value="Genomic_DNA"/>
</dbReference>
<keyword evidence="1" id="KW-0489">Methyltransferase</keyword>
<evidence type="ECO:0000313" key="2">
    <source>
        <dbReference type="Proteomes" id="UP000315868"/>
    </source>
</evidence>
<reference evidence="1 2" key="1">
    <citation type="submission" date="2019-01" db="EMBL/GenBank/DDBJ databases">
        <title>Coherence of Microcystis species and biogeography revealed through population genomics.</title>
        <authorList>
            <person name="Perez-Carrascal O.M."/>
            <person name="Terrat Y."/>
            <person name="Giani A."/>
            <person name="Fortin N."/>
            <person name="Tromas N."/>
            <person name="Shapiro B.J."/>
        </authorList>
    </citation>
    <scope>NUCLEOTIDE SEQUENCE [LARGE SCALE GENOMIC DNA]</scope>
    <source>
        <strain evidence="1">Mf_QC_C_20070823_S10D</strain>
    </source>
</reference>